<dbReference type="RefSeq" id="WP_303736107.1">
    <property type="nucleotide sequence ID" value="NZ_SUTE01000011.1"/>
</dbReference>
<dbReference type="EMBL" id="SUTE01000011">
    <property type="protein sequence ID" value="MBE6504460.1"/>
    <property type="molecule type" value="Genomic_DNA"/>
</dbReference>
<sequence length="174" mass="20168">MDNYNMRLSKQAYSEIEKGNFSKAIYLFDQVLAKEMNTTILQDKGYCLNELKRYNEAICCFDRVIDIENNKNSVNYINAWYNKARALVGLNKPKEALTCLDILLSINPNHTNAQLLKNMLLKHTGNESQTSTGKKTKKYGNIYIHILFILIALFIWYPAFILNIIYLIYSYATS</sequence>
<comment type="caution">
    <text evidence="4">The sequence shown here is derived from an EMBL/GenBank/DDBJ whole genome shotgun (WGS) entry which is preliminary data.</text>
</comment>
<evidence type="ECO:0000313" key="4">
    <source>
        <dbReference type="EMBL" id="MBE6504460.1"/>
    </source>
</evidence>
<accession>A0A8T3VIE2</accession>
<dbReference type="InterPro" id="IPR051685">
    <property type="entry name" value="Ycf3/AcsC/BcsC/TPR_MFPF"/>
</dbReference>
<keyword evidence="2" id="KW-0802">TPR repeat</keyword>
<dbReference type="Gene3D" id="1.25.40.10">
    <property type="entry name" value="Tetratricopeptide repeat domain"/>
    <property type="match status" value="1"/>
</dbReference>
<evidence type="ECO:0000256" key="2">
    <source>
        <dbReference type="ARBA" id="ARBA00022803"/>
    </source>
</evidence>
<reference evidence="4" key="1">
    <citation type="submission" date="2019-04" db="EMBL/GenBank/DDBJ databases">
        <title>Evolution of Biomass-Degrading Anaerobic Consortia Revealed by Metagenomics.</title>
        <authorList>
            <person name="Peng X."/>
        </authorList>
    </citation>
    <scope>NUCLEOTIDE SEQUENCE</scope>
    <source>
        <strain evidence="4">SIG12</strain>
    </source>
</reference>
<dbReference type="Proteomes" id="UP000762703">
    <property type="component" value="Unassembled WGS sequence"/>
</dbReference>
<dbReference type="Pfam" id="PF12895">
    <property type="entry name" value="ANAPC3"/>
    <property type="match status" value="1"/>
</dbReference>
<dbReference type="SMART" id="SM00028">
    <property type="entry name" value="TPR"/>
    <property type="match status" value="2"/>
</dbReference>
<dbReference type="SUPFAM" id="SSF48452">
    <property type="entry name" value="TPR-like"/>
    <property type="match status" value="1"/>
</dbReference>
<keyword evidence="3" id="KW-1133">Transmembrane helix</keyword>
<keyword evidence="3" id="KW-0472">Membrane</keyword>
<dbReference type="PANTHER" id="PTHR44943">
    <property type="entry name" value="CELLULOSE SYNTHASE OPERON PROTEIN C"/>
    <property type="match status" value="1"/>
</dbReference>
<dbReference type="InterPro" id="IPR011990">
    <property type="entry name" value="TPR-like_helical_dom_sf"/>
</dbReference>
<evidence type="ECO:0000256" key="1">
    <source>
        <dbReference type="ARBA" id="ARBA00022737"/>
    </source>
</evidence>
<organism evidence="4 5">
    <name type="scientific">Methanobrevibacter millerae</name>
    <dbReference type="NCBI Taxonomy" id="230361"/>
    <lineage>
        <taxon>Archaea</taxon>
        <taxon>Methanobacteriati</taxon>
        <taxon>Methanobacteriota</taxon>
        <taxon>Methanomada group</taxon>
        <taxon>Methanobacteria</taxon>
        <taxon>Methanobacteriales</taxon>
        <taxon>Methanobacteriaceae</taxon>
        <taxon>Methanobrevibacter</taxon>
    </lineage>
</organism>
<protein>
    <recommendedName>
        <fullName evidence="6">TPR repeat-containing protein</fullName>
    </recommendedName>
</protein>
<dbReference type="InterPro" id="IPR019734">
    <property type="entry name" value="TPR_rpt"/>
</dbReference>
<keyword evidence="1" id="KW-0677">Repeat</keyword>
<evidence type="ECO:0000313" key="5">
    <source>
        <dbReference type="Proteomes" id="UP000762703"/>
    </source>
</evidence>
<dbReference type="PANTHER" id="PTHR44943:SF4">
    <property type="entry name" value="TPR REPEAT-CONTAINING PROTEIN MJ0798"/>
    <property type="match status" value="1"/>
</dbReference>
<keyword evidence="3" id="KW-0812">Transmembrane</keyword>
<gene>
    <name evidence="4" type="ORF">E7Z73_01770</name>
</gene>
<proteinExistence type="predicted"/>
<name>A0A8T3VIE2_9EURY</name>
<feature type="transmembrane region" description="Helical" evidence="3">
    <location>
        <begin position="142"/>
        <end position="169"/>
    </location>
</feature>
<evidence type="ECO:0008006" key="6">
    <source>
        <dbReference type="Google" id="ProtNLM"/>
    </source>
</evidence>
<dbReference type="AlphaFoldDB" id="A0A8T3VIE2"/>
<evidence type="ECO:0000256" key="3">
    <source>
        <dbReference type="SAM" id="Phobius"/>
    </source>
</evidence>